<evidence type="ECO:0000256" key="4">
    <source>
        <dbReference type="PROSITE-ProRule" id="PRU00175"/>
    </source>
</evidence>
<feature type="region of interest" description="Disordered" evidence="5">
    <location>
        <begin position="219"/>
        <end position="238"/>
    </location>
</feature>
<feature type="compositionally biased region" description="Pro residues" evidence="5">
    <location>
        <begin position="164"/>
        <end position="173"/>
    </location>
</feature>
<dbReference type="InterPro" id="IPR013083">
    <property type="entry name" value="Znf_RING/FYVE/PHD"/>
</dbReference>
<feature type="compositionally biased region" description="Polar residues" evidence="5">
    <location>
        <begin position="219"/>
        <end position="230"/>
    </location>
</feature>
<accession>A0AAV5A0X5</accession>
<keyword evidence="2 4" id="KW-0863">Zinc-finger</keyword>
<keyword evidence="3" id="KW-0862">Zinc</keyword>
<sequence>MFSKLFEFFSLKCKFSSTEEPDTTITESSDRLNKRVRIEEPSSTPEEYTQTMSPVQDACITDEEEEEELEVLDEIIPRGMKGKEVQRLEDLEEEEARNYVGSIDRAMNCVVCLDFIRNPQVLSECGHTVCYPCLHSWFTRDTENDDATSIISTDEESDGENTPQPGPSNATPPPRHRHRFPSAINRRKVCLECSVVITRRPAPLFRLCHLADALNGSESPVPSILQSPRNQKLHKTSKRKDLWHGIFPGQSGGKKSQSRLDLQGAEQAVADEGRDPIIEQGEALLQDEDLEWARWRGVMDEAREEGR</sequence>
<gene>
    <name evidence="7" type="ORF">Clacol_001130</name>
</gene>
<evidence type="ECO:0000313" key="7">
    <source>
        <dbReference type="EMBL" id="GJJ06934.1"/>
    </source>
</evidence>
<evidence type="ECO:0000256" key="3">
    <source>
        <dbReference type="ARBA" id="ARBA00022833"/>
    </source>
</evidence>
<dbReference type="EMBL" id="BPWL01000002">
    <property type="protein sequence ID" value="GJJ06934.1"/>
    <property type="molecule type" value="Genomic_DNA"/>
</dbReference>
<keyword evidence="8" id="KW-1185">Reference proteome</keyword>
<dbReference type="Pfam" id="PF13923">
    <property type="entry name" value="zf-C3HC4_2"/>
    <property type="match status" value="1"/>
</dbReference>
<protein>
    <recommendedName>
        <fullName evidence="6">RING-type domain-containing protein</fullName>
    </recommendedName>
</protein>
<evidence type="ECO:0000313" key="8">
    <source>
        <dbReference type="Proteomes" id="UP001050691"/>
    </source>
</evidence>
<evidence type="ECO:0000256" key="5">
    <source>
        <dbReference type="SAM" id="MobiDB-lite"/>
    </source>
</evidence>
<evidence type="ECO:0000256" key="1">
    <source>
        <dbReference type="ARBA" id="ARBA00022723"/>
    </source>
</evidence>
<dbReference type="InterPro" id="IPR017907">
    <property type="entry name" value="Znf_RING_CS"/>
</dbReference>
<dbReference type="Gene3D" id="3.30.40.10">
    <property type="entry name" value="Zinc/RING finger domain, C3HC4 (zinc finger)"/>
    <property type="match status" value="1"/>
</dbReference>
<dbReference type="AlphaFoldDB" id="A0AAV5A0X5"/>
<dbReference type="InterPro" id="IPR001841">
    <property type="entry name" value="Znf_RING"/>
</dbReference>
<dbReference type="PROSITE" id="PS00518">
    <property type="entry name" value="ZF_RING_1"/>
    <property type="match status" value="1"/>
</dbReference>
<proteinExistence type="predicted"/>
<feature type="domain" description="RING-type" evidence="6">
    <location>
        <begin position="109"/>
        <end position="137"/>
    </location>
</feature>
<evidence type="ECO:0000256" key="2">
    <source>
        <dbReference type="ARBA" id="ARBA00022771"/>
    </source>
</evidence>
<dbReference type="SMART" id="SM00184">
    <property type="entry name" value="RING"/>
    <property type="match status" value="1"/>
</dbReference>
<dbReference type="SUPFAM" id="SSF57850">
    <property type="entry name" value="RING/U-box"/>
    <property type="match status" value="1"/>
</dbReference>
<feature type="region of interest" description="Disordered" evidence="5">
    <location>
        <begin position="153"/>
        <end position="181"/>
    </location>
</feature>
<reference evidence="7" key="1">
    <citation type="submission" date="2021-10" db="EMBL/GenBank/DDBJ databases">
        <title>De novo Genome Assembly of Clathrus columnatus (Basidiomycota, Fungi) Using Illumina and Nanopore Sequence Data.</title>
        <authorList>
            <person name="Ogiso-Tanaka E."/>
            <person name="Itagaki H."/>
            <person name="Hosoya T."/>
            <person name="Hosaka K."/>
        </authorList>
    </citation>
    <scope>NUCLEOTIDE SEQUENCE</scope>
    <source>
        <strain evidence="7">MO-923</strain>
    </source>
</reference>
<organism evidence="7 8">
    <name type="scientific">Clathrus columnatus</name>
    <dbReference type="NCBI Taxonomy" id="1419009"/>
    <lineage>
        <taxon>Eukaryota</taxon>
        <taxon>Fungi</taxon>
        <taxon>Dikarya</taxon>
        <taxon>Basidiomycota</taxon>
        <taxon>Agaricomycotina</taxon>
        <taxon>Agaricomycetes</taxon>
        <taxon>Phallomycetidae</taxon>
        <taxon>Phallales</taxon>
        <taxon>Clathraceae</taxon>
        <taxon>Clathrus</taxon>
    </lineage>
</organism>
<dbReference type="PROSITE" id="PS50089">
    <property type="entry name" value="ZF_RING_2"/>
    <property type="match status" value="1"/>
</dbReference>
<name>A0AAV5A0X5_9AGAM</name>
<keyword evidence="1" id="KW-0479">Metal-binding</keyword>
<comment type="caution">
    <text evidence="7">The sequence shown here is derived from an EMBL/GenBank/DDBJ whole genome shotgun (WGS) entry which is preliminary data.</text>
</comment>
<dbReference type="Proteomes" id="UP001050691">
    <property type="component" value="Unassembled WGS sequence"/>
</dbReference>
<dbReference type="GO" id="GO:0008270">
    <property type="term" value="F:zinc ion binding"/>
    <property type="evidence" value="ECO:0007669"/>
    <property type="project" value="UniProtKB-KW"/>
</dbReference>
<evidence type="ECO:0000259" key="6">
    <source>
        <dbReference type="PROSITE" id="PS50089"/>
    </source>
</evidence>